<dbReference type="Gene3D" id="3.40.50.2300">
    <property type="match status" value="1"/>
</dbReference>
<name>A0ABU7HVM8_9PSED</name>
<dbReference type="InterPro" id="IPR001789">
    <property type="entry name" value="Sig_transdc_resp-reg_receiver"/>
</dbReference>
<proteinExistence type="predicted"/>
<dbReference type="EMBL" id="JAZDQJ010000027">
    <property type="protein sequence ID" value="MEE1935632.1"/>
    <property type="molecule type" value="Genomic_DNA"/>
</dbReference>
<dbReference type="CDD" id="cd00156">
    <property type="entry name" value="REC"/>
    <property type="match status" value="1"/>
</dbReference>
<keyword evidence="5" id="KW-1185">Reference proteome</keyword>
<dbReference type="InterPro" id="IPR050595">
    <property type="entry name" value="Bact_response_regulator"/>
</dbReference>
<dbReference type="PROSITE" id="PS50110">
    <property type="entry name" value="RESPONSE_REGULATORY"/>
    <property type="match status" value="1"/>
</dbReference>
<feature type="domain" description="Response regulatory" evidence="3">
    <location>
        <begin position="13"/>
        <end position="125"/>
    </location>
</feature>
<evidence type="ECO:0000256" key="2">
    <source>
        <dbReference type="PROSITE-ProRule" id="PRU00169"/>
    </source>
</evidence>
<keyword evidence="1 2" id="KW-0597">Phosphoprotein</keyword>
<dbReference type="SUPFAM" id="SSF52172">
    <property type="entry name" value="CheY-like"/>
    <property type="match status" value="1"/>
</dbReference>
<dbReference type="InterPro" id="IPR011006">
    <property type="entry name" value="CheY-like_superfamily"/>
</dbReference>
<dbReference type="PANTHER" id="PTHR44591:SF3">
    <property type="entry name" value="RESPONSE REGULATORY DOMAIN-CONTAINING PROTEIN"/>
    <property type="match status" value="1"/>
</dbReference>
<evidence type="ECO:0000256" key="1">
    <source>
        <dbReference type="ARBA" id="ARBA00022553"/>
    </source>
</evidence>
<organism evidence="4 5">
    <name type="scientific">Pseudomonas ulcerans</name>
    <dbReference type="NCBI Taxonomy" id="3115852"/>
    <lineage>
        <taxon>Bacteria</taxon>
        <taxon>Pseudomonadati</taxon>
        <taxon>Pseudomonadota</taxon>
        <taxon>Gammaproteobacteria</taxon>
        <taxon>Pseudomonadales</taxon>
        <taxon>Pseudomonadaceae</taxon>
        <taxon>Pseudomonas</taxon>
    </lineage>
</organism>
<reference evidence="4 5" key="1">
    <citation type="submission" date="2024-01" db="EMBL/GenBank/DDBJ databases">
        <title>Unpublished Manusciprt.</title>
        <authorList>
            <person name="Duman M."/>
            <person name="Valdes E.G."/>
            <person name="Ajmi N."/>
            <person name="Altun S."/>
            <person name="Saticioglu I.B."/>
        </authorList>
    </citation>
    <scope>NUCLEOTIDE SEQUENCE [LARGE SCALE GENOMIC DNA]</scope>
    <source>
        <strain evidence="4 5">148P</strain>
    </source>
</reference>
<evidence type="ECO:0000259" key="3">
    <source>
        <dbReference type="PROSITE" id="PS50110"/>
    </source>
</evidence>
<evidence type="ECO:0000313" key="4">
    <source>
        <dbReference type="EMBL" id="MEE1935632.1"/>
    </source>
</evidence>
<comment type="caution">
    <text evidence="4">The sequence shown here is derived from an EMBL/GenBank/DDBJ whole genome shotgun (WGS) entry which is preliminary data.</text>
</comment>
<dbReference type="SMART" id="SM00448">
    <property type="entry name" value="REC"/>
    <property type="match status" value="1"/>
</dbReference>
<sequence>MMKPTISPPPLPPVMLVEDEPALREILTFMLEDLGAVVTSFATAAEGLAAVGTQDWALVLTDVRTPGPVDGLALATTARARLPAAGVIVMSGFYEEMGRPLPMGVSFLPKPWPSESFDQLVMPVLEQFSNRMYPE</sequence>
<dbReference type="Proteomes" id="UP001335100">
    <property type="component" value="Unassembled WGS sequence"/>
</dbReference>
<feature type="modified residue" description="4-aspartylphosphate" evidence="2">
    <location>
        <position position="62"/>
    </location>
</feature>
<accession>A0ABU7HVM8</accession>
<evidence type="ECO:0000313" key="5">
    <source>
        <dbReference type="Proteomes" id="UP001335100"/>
    </source>
</evidence>
<gene>
    <name evidence="4" type="ORF">V0R50_20555</name>
</gene>
<dbReference type="Pfam" id="PF00072">
    <property type="entry name" value="Response_reg"/>
    <property type="match status" value="1"/>
</dbReference>
<protein>
    <submittedName>
        <fullName evidence="4">Response regulator</fullName>
    </submittedName>
</protein>
<dbReference type="PANTHER" id="PTHR44591">
    <property type="entry name" value="STRESS RESPONSE REGULATOR PROTEIN 1"/>
    <property type="match status" value="1"/>
</dbReference>
<dbReference type="RefSeq" id="WP_330076414.1">
    <property type="nucleotide sequence ID" value="NZ_JAZDQJ010000027.1"/>
</dbReference>